<comment type="caution">
    <text evidence="1">The sequence shown here is derived from an EMBL/GenBank/DDBJ whole genome shotgun (WGS) entry which is preliminary data.</text>
</comment>
<protein>
    <submittedName>
        <fullName evidence="1">Uncharacterized protein</fullName>
    </submittedName>
</protein>
<keyword evidence="2" id="KW-1185">Reference proteome</keyword>
<name>A0A8X7MSC6_9BASI</name>
<evidence type="ECO:0000313" key="2">
    <source>
        <dbReference type="Proteomes" id="UP000077684"/>
    </source>
</evidence>
<accession>A0A8X7MSC6</accession>
<proteinExistence type="predicted"/>
<dbReference type="AlphaFoldDB" id="A0A8X7MSC6"/>
<feature type="non-terminal residue" evidence="1">
    <location>
        <position position="36"/>
    </location>
</feature>
<sequence>MKQLRQLAALGPAFLALLGGLSPAAAQPLLTGYWAD</sequence>
<evidence type="ECO:0000313" key="1">
    <source>
        <dbReference type="EMBL" id="KAE8246287.1"/>
    </source>
</evidence>
<reference evidence="1" key="2">
    <citation type="journal article" date="2019" name="IMA Fungus">
        <title>Genome sequencing and comparison of five Tilletia species to identify candidate genes for the detection of regulated species infecting wheat.</title>
        <authorList>
            <person name="Nguyen H.D.T."/>
            <person name="Sultana T."/>
            <person name="Kesanakurti P."/>
            <person name="Hambleton S."/>
        </authorList>
    </citation>
    <scope>NUCLEOTIDE SEQUENCE</scope>
    <source>
        <strain evidence="1">DAOMC 236426</strain>
    </source>
</reference>
<organism evidence="1 2">
    <name type="scientific">Tilletia controversa</name>
    <name type="common">dwarf bunt fungus</name>
    <dbReference type="NCBI Taxonomy" id="13291"/>
    <lineage>
        <taxon>Eukaryota</taxon>
        <taxon>Fungi</taxon>
        <taxon>Dikarya</taxon>
        <taxon>Basidiomycota</taxon>
        <taxon>Ustilaginomycotina</taxon>
        <taxon>Exobasidiomycetes</taxon>
        <taxon>Tilletiales</taxon>
        <taxon>Tilletiaceae</taxon>
        <taxon>Tilletia</taxon>
    </lineage>
</organism>
<reference evidence="1" key="1">
    <citation type="submission" date="2016-04" db="EMBL/GenBank/DDBJ databases">
        <authorList>
            <person name="Nguyen H.D."/>
            <person name="Samba Siva P."/>
            <person name="Cullis J."/>
            <person name="Levesque C.A."/>
            <person name="Hambleton S."/>
        </authorList>
    </citation>
    <scope>NUCLEOTIDE SEQUENCE</scope>
    <source>
        <strain evidence="1">DAOMC 236426</strain>
    </source>
</reference>
<dbReference type="Proteomes" id="UP000077684">
    <property type="component" value="Unassembled WGS sequence"/>
</dbReference>
<gene>
    <name evidence="1" type="ORF">A4X06_0g5072</name>
</gene>
<dbReference type="EMBL" id="LWDE02000591">
    <property type="protein sequence ID" value="KAE8246287.1"/>
    <property type="molecule type" value="Genomic_DNA"/>
</dbReference>